<dbReference type="Proteomes" id="UP001152797">
    <property type="component" value="Unassembled WGS sequence"/>
</dbReference>
<dbReference type="AlphaFoldDB" id="A0A9P1CHR4"/>
<keyword evidence="4" id="KW-1185">Reference proteome</keyword>
<proteinExistence type="predicted"/>
<feature type="compositionally biased region" description="Low complexity" evidence="1">
    <location>
        <begin position="150"/>
        <end position="167"/>
    </location>
</feature>
<sequence length="221" mass="24331">MRHSDGSRDRSRDRRDRRDRRGRSRSVASRRRQRDRSRRSPRRRPSPSEKDRSRKSPARSLSPAVGSRLAKAGVDPMALLEAACEIENNVEAPPKPAMPSLHEALSGFEAAAAAAAPSERPQVQIEEAPRITRVETVSIPLLAKKDTRPDTSSSSTPSSSLSPSPLRRGLHFDADLNEEPGLGPLERFLLRGGEILENITIQSKALAHERKGDVASNISEN</sequence>
<dbReference type="EMBL" id="CAMXCT020001560">
    <property type="protein sequence ID" value="CAL1144588.1"/>
    <property type="molecule type" value="Genomic_DNA"/>
</dbReference>
<feature type="compositionally biased region" description="Basic and acidic residues" evidence="1">
    <location>
        <begin position="1"/>
        <end position="16"/>
    </location>
</feature>
<comment type="caution">
    <text evidence="2">The sequence shown here is derived from an EMBL/GenBank/DDBJ whole genome shotgun (WGS) entry which is preliminary data.</text>
</comment>
<dbReference type="EMBL" id="CAMXCT010001560">
    <property type="protein sequence ID" value="CAI3991213.1"/>
    <property type="molecule type" value="Genomic_DNA"/>
</dbReference>
<evidence type="ECO:0000256" key="1">
    <source>
        <dbReference type="SAM" id="MobiDB-lite"/>
    </source>
</evidence>
<gene>
    <name evidence="2" type="ORF">C1SCF055_LOCUS18140</name>
</gene>
<protein>
    <submittedName>
        <fullName evidence="3">Trophinin</fullName>
    </submittedName>
</protein>
<reference evidence="3 4" key="2">
    <citation type="submission" date="2024-05" db="EMBL/GenBank/DDBJ databases">
        <authorList>
            <person name="Chen Y."/>
            <person name="Shah S."/>
            <person name="Dougan E. K."/>
            <person name="Thang M."/>
            <person name="Chan C."/>
        </authorList>
    </citation>
    <scope>NUCLEOTIDE SEQUENCE [LARGE SCALE GENOMIC DNA]</scope>
</reference>
<organism evidence="2">
    <name type="scientific">Cladocopium goreaui</name>
    <dbReference type="NCBI Taxonomy" id="2562237"/>
    <lineage>
        <taxon>Eukaryota</taxon>
        <taxon>Sar</taxon>
        <taxon>Alveolata</taxon>
        <taxon>Dinophyceae</taxon>
        <taxon>Suessiales</taxon>
        <taxon>Symbiodiniaceae</taxon>
        <taxon>Cladocopium</taxon>
    </lineage>
</organism>
<reference evidence="2" key="1">
    <citation type="submission" date="2022-10" db="EMBL/GenBank/DDBJ databases">
        <authorList>
            <person name="Chen Y."/>
            <person name="Dougan E. K."/>
            <person name="Chan C."/>
            <person name="Rhodes N."/>
            <person name="Thang M."/>
        </authorList>
    </citation>
    <scope>NUCLEOTIDE SEQUENCE</scope>
</reference>
<evidence type="ECO:0000313" key="4">
    <source>
        <dbReference type="Proteomes" id="UP001152797"/>
    </source>
</evidence>
<feature type="region of interest" description="Disordered" evidence="1">
    <location>
        <begin position="136"/>
        <end position="184"/>
    </location>
</feature>
<evidence type="ECO:0000313" key="3">
    <source>
        <dbReference type="EMBL" id="CAL4778525.1"/>
    </source>
</evidence>
<dbReference type="EMBL" id="CAMXCT030001560">
    <property type="protein sequence ID" value="CAL4778525.1"/>
    <property type="molecule type" value="Genomic_DNA"/>
</dbReference>
<feature type="compositionally biased region" description="Basic residues" evidence="1">
    <location>
        <begin position="17"/>
        <end position="45"/>
    </location>
</feature>
<name>A0A9P1CHR4_9DINO</name>
<accession>A0A9P1CHR4</accession>
<feature type="region of interest" description="Disordered" evidence="1">
    <location>
        <begin position="1"/>
        <end position="70"/>
    </location>
</feature>
<evidence type="ECO:0000313" key="2">
    <source>
        <dbReference type="EMBL" id="CAI3991213.1"/>
    </source>
</evidence>